<dbReference type="EMBL" id="MHUZ01000034">
    <property type="protein sequence ID" value="OHA84899.1"/>
    <property type="molecule type" value="Genomic_DNA"/>
</dbReference>
<organism evidence="1 2">
    <name type="scientific">Candidatus Yonathbacteria bacterium RIFOXYD1_FULL_52_36</name>
    <dbReference type="NCBI Taxonomy" id="1802730"/>
    <lineage>
        <taxon>Bacteria</taxon>
        <taxon>Candidatus Yonathiibacteriota</taxon>
    </lineage>
</organism>
<protein>
    <submittedName>
        <fullName evidence="1">Uncharacterized protein</fullName>
    </submittedName>
</protein>
<dbReference type="AlphaFoldDB" id="A0A1G2SJV7"/>
<sequence length="228" mass="25836">MNEIATANGRAKAEQMLRGLGRAWIRCTLTQPGDPVDPVRFEATLHGILETKKLPTGFESCVGLTFDRTVESRFGLWKDKTIFFDPSWRIWIGHATSLEHAELFQVEVPGLIYNYRDYFDPSSWYPGATWHDDPIPNSMYDRYDRSGVMDALGIAISGTNIRAILFKKICNGEWSGSGYDRLSIHNVKGVALVNLSRSLLEKQGDLFTTSERVVIERYLIQDTVSNLQ</sequence>
<comment type="caution">
    <text evidence="1">The sequence shown here is derived from an EMBL/GenBank/DDBJ whole genome shotgun (WGS) entry which is preliminary data.</text>
</comment>
<dbReference type="Proteomes" id="UP000178168">
    <property type="component" value="Unassembled WGS sequence"/>
</dbReference>
<accession>A0A1G2SJV7</accession>
<reference evidence="1 2" key="1">
    <citation type="journal article" date="2016" name="Nat. Commun.">
        <title>Thousands of microbial genomes shed light on interconnected biogeochemical processes in an aquifer system.</title>
        <authorList>
            <person name="Anantharaman K."/>
            <person name="Brown C.T."/>
            <person name="Hug L.A."/>
            <person name="Sharon I."/>
            <person name="Castelle C.J."/>
            <person name="Probst A.J."/>
            <person name="Thomas B.C."/>
            <person name="Singh A."/>
            <person name="Wilkins M.J."/>
            <person name="Karaoz U."/>
            <person name="Brodie E.L."/>
            <person name="Williams K.H."/>
            <person name="Hubbard S.S."/>
            <person name="Banfield J.F."/>
        </authorList>
    </citation>
    <scope>NUCLEOTIDE SEQUENCE [LARGE SCALE GENOMIC DNA]</scope>
</reference>
<evidence type="ECO:0000313" key="1">
    <source>
        <dbReference type="EMBL" id="OHA84899.1"/>
    </source>
</evidence>
<proteinExistence type="predicted"/>
<name>A0A1G2SJV7_9BACT</name>
<gene>
    <name evidence="1" type="ORF">A2591_01065</name>
</gene>
<dbReference type="STRING" id="1802730.A2591_01065"/>
<evidence type="ECO:0000313" key="2">
    <source>
        <dbReference type="Proteomes" id="UP000178168"/>
    </source>
</evidence>